<reference evidence="3 4" key="1">
    <citation type="submission" date="2021-02" db="EMBL/GenBank/DDBJ databases">
        <title>Genome assembly of Pseudopithomyces chartarum.</title>
        <authorList>
            <person name="Jauregui R."/>
            <person name="Singh J."/>
            <person name="Voisey C."/>
        </authorList>
    </citation>
    <scope>NUCLEOTIDE SEQUENCE [LARGE SCALE GENOMIC DNA]</scope>
    <source>
        <strain evidence="3 4">AGR01</strain>
    </source>
</reference>
<organism evidence="3 4">
    <name type="scientific">Pseudopithomyces chartarum</name>
    <dbReference type="NCBI Taxonomy" id="1892770"/>
    <lineage>
        <taxon>Eukaryota</taxon>
        <taxon>Fungi</taxon>
        <taxon>Dikarya</taxon>
        <taxon>Ascomycota</taxon>
        <taxon>Pezizomycotina</taxon>
        <taxon>Dothideomycetes</taxon>
        <taxon>Pleosporomycetidae</taxon>
        <taxon>Pleosporales</taxon>
        <taxon>Massarineae</taxon>
        <taxon>Didymosphaeriaceae</taxon>
        <taxon>Pseudopithomyces</taxon>
    </lineage>
</organism>
<feature type="region of interest" description="Disordered" evidence="1">
    <location>
        <begin position="116"/>
        <end position="211"/>
    </location>
</feature>
<feature type="region of interest" description="Disordered" evidence="1">
    <location>
        <begin position="70"/>
        <end position="94"/>
    </location>
</feature>
<accession>A0AAN6LTP7</accession>
<evidence type="ECO:0000313" key="4">
    <source>
        <dbReference type="Proteomes" id="UP001280581"/>
    </source>
</evidence>
<dbReference type="Pfam" id="PF00249">
    <property type="entry name" value="Myb_DNA-binding"/>
    <property type="match status" value="1"/>
</dbReference>
<feature type="compositionally biased region" description="Polar residues" evidence="1">
    <location>
        <begin position="187"/>
        <end position="200"/>
    </location>
</feature>
<gene>
    <name evidence="3" type="ORF">GRF29_106g1696560</name>
</gene>
<dbReference type="Gene3D" id="1.10.10.60">
    <property type="entry name" value="Homeodomain-like"/>
    <property type="match status" value="1"/>
</dbReference>
<dbReference type="SMART" id="SM00717">
    <property type="entry name" value="SANT"/>
    <property type="match status" value="1"/>
</dbReference>
<dbReference type="EMBL" id="WVTA01000010">
    <property type="protein sequence ID" value="KAK3204092.1"/>
    <property type="molecule type" value="Genomic_DNA"/>
</dbReference>
<sequence>MQKEPGARPGPTSYWSVTEQKDFPRYIAHFGKDWGTIAYHMRTKTQTMVKNQYIRLIEGGNKDLQRVAEEADKRRPGFRFTPPPISTPPKTTFEFNSSDNIFQKFLGDRKSEEVEISSASPHLLSMSDKQFPNADDLKGAATNSESPPPTPSQSNKPLRRGSPGLEPPPSTRGFNRNTTFRRRPMSRGSTSAQNSTSQHPPRSGKRKQAKGEDHFDAIQVAPASVKEVFANYLNTDWSGFSSGLLETIRTSESVESTTLSSNFKDSGLYMRYTISQDASMKTSSRFQGTLNSVLDRKRKFRPE</sequence>
<keyword evidence="4" id="KW-1185">Reference proteome</keyword>
<dbReference type="Proteomes" id="UP001280581">
    <property type="component" value="Unassembled WGS sequence"/>
</dbReference>
<evidence type="ECO:0000256" key="1">
    <source>
        <dbReference type="SAM" id="MobiDB-lite"/>
    </source>
</evidence>
<feature type="domain" description="Myb-like" evidence="2">
    <location>
        <begin position="11"/>
        <end position="59"/>
    </location>
</feature>
<comment type="caution">
    <text evidence="3">The sequence shown here is derived from an EMBL/GenBank/DDBJ whole genome shotgun (WGS) entry which is preliminary data.</text>
</comment>
<dbReference type="InterPro" id="IPR009057">
    <property type="entry name" value="Homeodomain-like_sf"/>
</dbReference>
<proteinExistence type="predicted"/>
<dbReference type="SUPFAM" id="SSF46689">
    <property type="entry name" value="Homeodomain-like"/>
    <property type="match status" value="1"/>
</dbReference>
<protein>
    <recommendedName>
        <fullName evidence="2">Myb-like domain-containing protein</fullName>
    </recommendedName>
</protein>
<evidence type="ECO:0000313" key="3">
    <source>
        <dbReference type="EMBL" id="KAK3204092.1"/>
    </source>
</evidence>
<evidence type="ECO:0000259" key="2">
    <source>
        <dbReference type="SMART" id="SM00717"/>
    </source>
</evidence>
<name>A0AAN6LTP7_9PLEO</name>
<dbReference type="AlphaFoldDB" id="A0AAN6LTP7"/>
<dbReference type="CDD" id="cd00167">
    <property type="entry name" value="SANT"/>
    <property type="match status" value="1"/>
</dbReference>
<dbReference type="InterPro" id="IPR001005">
    <property type="entry name" value="SANT/Myb"/>
</dbReference>